<keyword evidence="3" id="KW-1185">Reference proteome</keyword>
<dbReference type="AlphaFoldDB" id="A0AAY5KAQ7"/>
<evidence type="ECO:0000313" key="2">
    <source>
        <dbReference type="Ensembl" id="ENSELUP00000086123.1"/>
    </source>
</evidence>
<gene>
    <name evidence="2" type="primary">MIOX</name>
</gene>
<keyword evidence="1" id="KW-0472">Membrane</keyword>
<dbReference type="InterPro" id="IPR027033">
    <property type="entry name" value="Cnh"/>
</dbReference>
<name>A0AAY5KAQ7_ESOLU</name>
<feature type="transmembrane region" description="Helical" evidence="1">
    <location>
        <begin position="304"/>
        <end position="320"/>
    </location>
</feature>
<dbReference type="Proteomes" id="UP000265140">
    <property type="component" value="Chromosome 15"/>
</dbReference>
<keyword evidence="1" id="KW-1133">Transmembrane helix</keyword>
<dbReference type="Ensembl" id="ENSELUT00000109925.1">
    <property type="protein sequence ID" value="ENSELUP00000086123.1"/>
    <property type="gene ID" value="ENSELUG00000043602.1"/>
</dbReference>
<reference evidence="2" key="2">
    <citation type="submission" date="2025-08" db="UniProtKB">
        <authorList>
            <consortium name="Ensembl"/>
        </authorList>
    </citation>
    <scope>IDENTIFICATION</scope>
</reference>
<evidence type="ECO:0000313" key="3">
    <source>
        <dbReference type="Proteomes" id="UP000265140"/>
    </source>
</evidence>
<sequence>PRYVSAPDTKLTQVCQNASKRQAFRFCGSAMTVRCTKHYWMLNVSIMQHVNLPDSFTQDELVDIVMTDDGGLQLVEVIVCDPWLVDPKDPQDQQEGEVTYLTHACMELTLGRKGPAFARGWWLLHEHPADSMETVRWADLIYFSNMHSDHLRYTEKMAPDLAQHYLSVILFNQPNHVNSILPQHHHANKCNLPMQVLNTMVCTRPNNGRMPHNVDLMMSDFAGGASGFSMILSGGKYTETWKADFIKIERKKLLNNNVRLVKSSQPRIYCPFAGYFVKAHASEIHNMFMSPLSCVYSHNSHKCVWVFMFVCVSYCMLLVAPPTD</sequence>
<dbReference type="PANTHER" id="PTHR46522:SF1">
    <property type="entry name" value="INACTIVE CYTIDINE MONOPHOSPHATE-N-ACETYLNEURAMINIC ACID HYDROXYLASE"/>
    <property type="match status" value="1"/>
</dbReference>
<dbReference type="PANTHER" id="PTHR46522">
    <property type="entry name" value="CYTIDINE MONOPHOSPHATE-N-ACETYLNEURAMINIC ACID HYDROXYLASE"/>
    <property type="match status" value="1"/>
</dbReference>
<proteinExistence type="predicted"/>
<dbReference type="GO" id="GO:0046381">
    <property type="term" value="P:CMP-N-acetylneuraminate metabolic process"/>
    <property type="evidence" value="ECO:0007669"/>
    <property type="project" value="TreeGrafter"/>
</dbReference>
<dbReference type="GO" id="GO:0005737">
    <property type="term" value="C:cytoplasm"/>
    <property type="evidence" value="ECO:0007669"/>
    <property type="project" value="TreeGrafter"/>
</dbReference>
<reference evidence="2" key="3">
    <citation type="submission" date="2025-09" db="UniProtKB">
        <authorList>
            <consortium name="Ensembl"/>
        </authorList>
    </citation>
    <scope>IDENTIFICATION</scope>
</reference>
<keyword evidence="1" id="KW-0812">Transmembrane</keyword>
<dbReference type="GeneTree" id="ENSGT00390000010830"/>
<accession>A0AAY5KAQ7</accession>
<reference evidence="2 3" key="1">
    <citation type="submission" date="2020-02" db="EMBL/GenBank/DDBJ databases">
        <title>Esox lucius (northern pike) genome, fEsoLuc1, primary haplotype.</title>
        <authorList>
            <person name="Myers G."/>
            <person name="Karagic N."/>
            <person name="Meyer A."/>
            <person name="Pippel M."/>
            <person name="Reichard M."/>
            <person name="Winkler S."/>
            <person name="Tracey A."/>
            <person name="Sims Y."/>
            <person name="Howe K."/>
            <person name="Rhie A."/>
            <person name="Formenti G."/>
            <person name="Durbin R."/>
            <person name="Fedrigo O."/>
            <person name="Jarvis E.D."/>
        </authorList>
    </citation>
    <scope>NUCLEOTIDE SEQUENCE [LARGE SCALE GENOMIC DNA]</scope>
</reference>
<organism evidence="2 3">
    <name type="scientific">Esox lucius</name>
    <name type="common">Northern pike</name>
    <dbReference type="NCBI Taxonomy" id="8010"/>
    <lineage>
        <taxon>Eukaryota</taxon>
        <taxon>Metazoa</taxon>
        <taxon>Chordata</taxon>
        <taxon>Craniata</taxon>
        <taxon>Vertebrata</taxon>
        <taxon>Euteleostomi</taxon>
        <taxon>Actinopterygii</taxon>
        <taxon>Neopterygii</taxon>
        <taxon>Teleostei</taxon>
        <taxon>Protacanthopterygii</taxon>
        <taxon>Esociformes</taxon>
        <taxon>Esocidae</taxon>
        <taxon>Esox</taxon>
    </lineage>
</organism>
<evidence type="ECO:0000256" key="1">
    <source>
        <dbReference type="SAM" id="Phobius"/>
    </source>
</evidence>
<protein>
    <recommendedName>
        <fullName evidence="4">Metallo-beta-lactamase domain-containing protein</fullName>
    </recommendedName>
</protein>
<dbReference type="GO" id="GO:0030338">
    <property type="term" value="F:CMP-N-acetylneuraminate monooxygenase activity"/>
    <property type="evidence" value="ECO:0007669"/>
    <property type="project" value="TreeGrafter"/>
</dbReference>
<evidence type="ECO:0008006" key="4">
    <source>
        <dbReference type="Google" id="ProtNLM"/>
    </source>
</evidence>